<gene>
    <name evidence="1" type="ORF">NTJ_06062</name>
</gene>
<reference evidence="1 2" key="1">
    <citation type="submission" date="2023-09" db="EMBL/GenBank/DDBJ databases">
        <title>Nesidiocoris tenuis whole genome shotgun sequence.</title>
        <authorList>
            <person name="Shibata T."/>
            <person name="Shimoda M."/>
            <person name="Kobayashi T."/>
            <person name="Uehara T."/>
        </authorList>
    </citation>
    <scope>NUCLEOTIDE SEQUENCE [LARGE SCALE GENOMIC DNA]</scope>
    <source>
        <strain evidence="1 2">Japan</strain>
    </source>
</reference>
<accession>A0ABN7ALY7</accession>
<name>A0ABN7ALY7_9HEMI</name>
<organism evidence="1 2">
    <name type="scientific">Nesidiocoris tenuis</name>
    <dbReference type="NCBI Taxonomy" id="355587"/>
    <lineage>
        <taxon>Eukaryota</taxon>
        <taxon>Metazoa</taxon>
        <taxon>Ecdysozoa</taxon>
        <taxon>Arthropoda</taxon>
        <taxon>Hexapoda</taxon>
        <taxon>Insecta</taxon>
        <taxon>Pterygota</taxon>
        <taxon>Neoptera</taxon>
        <taxon>Paraneoptera</taxon>
        <taxon>Hemiptera</taxon>
        <taxon>Heteroptera</taxon>
        <taxon>Panheteroptera</taxon>
        <taxon>Cimicomorpha</taxon>
        <taxon>Miridae</taxon>
        <taxon>Dicyphina</taxon>
        <taxon>Nesidiocoris</taxon>
    </lineage>
</organism>
<dbReference type="Proteomes" id="UP001307889">
    <property type="component" value="Chromosome 4"/>
</dbReference>
<evidence type="ECO:0000313" key="1">
    <source>
        <dbReference type="EMBL" id="BES93252.1"/>
    </source>
</evidence>
<proteinExistence type="predicted"/>
<evidence type="ECO:0000313" key="2">
    <source>
        <dbReference type="Proteomes" id="UP001307889"/>
    </source>
</evidence>
<keyword evidence="2" id="KW-1185">Reference proteome</keyword>
<sequence>MRTTEKGTLHSYFGADLRMMSSNREGFIQSQRAQTLEPTETTWRLDASPMTSQQLCDTLNIYSRVKFNCENCD</sequence>
<dbReference type="EMBL" id="AP028912">
    <property type="protein sequence ID" value="BES93252.1"/>
    <property type="molecule type" value="Genomic_DNA"/>
</dbReference>
<protein>
    <submittedName>
        <fullName evidence="1">Uncharacterized protein</fullName>
    </submittedName>
</protein>